<dbReference type="Proteomes" id="UP000307790">
    <property type="component" value="Unassembled WGS sequence"/>
</dbReference>
<keyword evidence="3 6" id="KW-0812">Transmembrane</keyword>
<dbReference type="GO" id="GO:0015171">
    <property type="term" value="F:amino acid transmembrane transporter activity"/>
    <property type="evidence" value="ECO:0007669"/>
    <property type="project" value="TreeGrafter"/>
</dbReference>
<dbReference type="OrthoDB" id="581870at2"/>
<feature type="transmembrane region" description="Helical" evidence="6">
    <location>
        <begin position="119"/>
        <end position="145"/>
    </location>
</feature>
<evidence type="ECO:0000256" key="6">
    <source>
        <dbReference type="SAM" id="Phobius"/>
    </source>
</evidence>
<dbReference type="RefSeq" id="WP_138319223.1">
    <property type="nucleotide sequence ID" value="NZ_VCBC01000005.1"/>
</dbReference>
<feature type="transmembrane region" description="Helical" evidence="6">
    <location>
        <begin position="157"/>
        <end position="178"/>
    </location>
</feature>
<keyword evidence="2" id="KW-1003">Cell membrane</keyword>
<reference evidence="7 8" key="1">
    <citation type="submission" date="2019-05" db="EMBL/GenBank/DDBJ databases">
        <title>Genome sequences of Thalassotalea litorea 1K03283.</title>
        <authorList>
            <person name="Zhang D."/>
        </authorList>
    </citation>
    <scope>NUCLEOTIDE SEQUENCE [LARGE SCALE GENOMIC DNA]</scope>
    <source>
        <strain evidence="7 8">MCCC 1K03283</strain>
    </source>
</reference>
<keyword evidence="4 6" id="KW-1133">Transmembrane helix</keyword>
<sequence>MSLYWQEFLTIAVVHFLAVASPGPDFAIVLKQSLTRGRQFALLTSLGVGAGIGLHVTYSLLGIGLIIASNPEYIRGLSIIAAGYLAYLGWGGLTAKSSDGELVQVDAKASIAHQSKWRAFALGFVVNGLNIKATLFFVALFSVVVSVTTPLWVQASYGFYMMLATAAWFCLVSWLFTIKKYQQRLQNQRYLIERVMGVVLILLALRIIWQL</sequence>
<organism evidence="7 8">
    <name type="scientific">Thalassotalea litorea</name>
    <dbReference type="NCBI Taxonomy" id="2020715"/>
    <lineage>
        <taxon>Bacteria</taxon>
        <taxon>Pseudomonadati</taxon>
        <taxon>Pseudomonadota</taxon>
        <taxon>Gammaproteobacteria</taxon>
        <taxon>Alteromonadales</taxon>
        <taxon>Colwelliaceae</taxon>
        <taxon>Thalassotalea</taxon>
    </lineage>
</organism>
<evidence type="ECO:0000256" key="3">
    <source>
        <dbReference type="ARBA" id="ARBA00022692"/>
    </source>
</evidence>
<dbReference type="Pfam" id="PF01810">
    <property type="entry name" value="LysE"/>
    <property type="match status" value="1"/>
</dbReference>
<feature type="transmembrane region" description="Helical" evidence="6">
    <location>
        <begin position="190"/>
        <end position="209"/>
    </location>
</feature>
<evidence type="ECO:0000256" key="5">
    <source>
        <dbReference type="ARBA" id="ARBA00023136"/>
    </source>
</evidence>
<evidence type="ECO:0000256" key="2">
    <source>
        <dbReference type="ARBA" id="ARBA00022475"/>
    </source>
</evidence>
<feature type="transmembrane region" description="Helical" evidence="6">
    <location>
        <begin position="42"/>
        <end position="67"/>
    </location>
</feature>
<comment type="caution">
    <text evidence="7">The sequence shown here is derived from an EMBL/GenBank/DDBJ whole genome shotgun (WGS) entry which is preliminary data.</text>
</comment>
<evidence type="ECO:0000256" key="4">
    <source>
        <dbReference type="ARBA" id="ARBA00022989"/>
    </source>
</evidence>
<comment type="subcellular location">
    <subcellularLocation>
        <location evidence="1">Cell membrane</location>
        <topology evidence="1">Multi-pass membrane protein</topology>
    </subcellularLocation>
</comment>
<protein>
    <submittedName>
        <fullName evidence="7">LysE family translocator</fullName>
    </submittedName>
</protein>
<feature type="transmembrane region" description="Helical" evidence="6">
    <location>
        <begin position="73"/>
        <end position="90"/>
    </location>
</feature>
<accession>A0A5R9IWQ0</accession>
<dbReference type="InterPro" id="IPR001123">
    <property type="entry name" value="LeuE-type"/>
</dbReference>
<dbReference type="EMBL" id="VCBC01000005">
    <property type="protein sequence ID" value="TLU66348.1"/>
    <property type="molecule type" value="Genomic_DNA"/>
</dbReference>
<name>A0A5R9IWQ0_9GAMM</name>
<evidence type="ECO:0000313" key="8">
    <source>
        <dbReference type="Proteomes" id="UP000307790"/>
    </source>
</evidence>
<proteinExistence type="predicted"/>
<dbReference type="PANTHER" id="PTHR30086:SF21">
    <property type="entry name" value="TRANSPORT PROTEIN"/>
    <property type="match status" value="1"/>
</dbReference>
<gene>
    <name evidence="7" type="ORF">FE810_06565</name>
</gene>
<evidence type="ECO:0000313" key="7">
    <source>
        <dbReference type="EMBL" id="TLU66348.1"/>
    </source>
</evidence>
<keyword evidence="5 6" id="KW-0472">Membrane</keyword>
<dbReference type="AlphaFoldDB" id="A0A5R9IWQ0"/>
<evidence type="ECO:0000256" key="1">
    <source>
        <dbReference type="ARBA" id="ARBA00004651"/>
    </source>
</evidence>
<dbReference type="GO" id="GO:0005886">
    <property type="term" value="C:plasma membrane"/>
    <property type="evidence" value="ECO:0007669"/>
    <property type="project" value="UniProtKB-SubCell"/>
</dbReference>
<keyword evidence="8" id="KW-1185">Reference proteome</keyword>
<dbReference type="PANTHER" id="PTHR30086">
    <property type="entry name" value="ARGININE EXPORTER PROTEIN ARGO"/>
    <property type="match status" value="1"/>
</dbReference>